<reference evidence="1" key="1">
    <citation type="submission" date="2020-04" db="EMBL/GenBank/DDBJ databases">
        <authorList>
            <person name="Chiriac C."/>
            <person name="Salcher M."/>
            <person name="Ghai R."/>
            <person name="Kavagutti S V."/>
        </authorList>
    </citation>
    <scope>NUCLEOTIDE SEQUENCE</scope>
</reference>
<organism evidence="1">
    <name type="scientific">uncultured Caudovirales phage</name>
    <dbReference type="NCBI Taxonomy" id="2100421"/>
    <lineage>
        <taxon>Viruses</taxon>
        <taxon>Duplodnaviria</taxon>
        <taxon>Heunggongvirae</taxon>
        <taxon>Uroviricota</taxon>
        <taxon>Caudoviricetes</taxon>
        <taxon>Peduoviridae</taxon>
        <taxon>Maltschvirus</taxon>
        <taxon>Maltschvirus maltsch</taxon>
    </lineage>
</organism>
<gene>
    <name evidence="1" type="ORF">UFOVP328_399</name>
</gene>
<name>A0A6J5LZB0_9CAUD</name>
<accession>A0A6J5LZB0</accession>
<sequence>MLDPNVVAKLIEDQIATTVNTQVLEALASPDWLDSIEQKVIQYTQNIIVKKFANASTMPELVDAVKSSVDELFRTGHIPGVEQYIDQQILQQSIDQSVQQTVNSALEHMIQDPVWLAKIESAVNQAMIQRIVAGLSAVDVNSVIRKRVDETMEKISNTVVEKLSTSGIQDLAANCELSVLDGHVVVENKLTAKDLEAVDSISVRNLAVTGSINTDNHAWNLLSDSISEKTLNKLSEDWRTVLTQQVTEEIQKNGINFDQVKIEGHTLVAGGRLANSIVESNLKSVGTLHDLTVAGESAFNETVVVKKKRLGINTVEPEMALSVWDEEVSILAGKIKDKLAYIGTGRAQSLSIGVNRSPAIEIDVDGLTAIKKLRVGVHRLSHGTEVPNYSGTKGDIVFNANPSVNNNVFAWQCLGGFKWKIIRSIE</sequence>
<evidence type="ECO:0000313" key="1">
    <source>
        <dbReference type="EMBL" id="CAB4138206.1"/>
    </source>
</evidence>
<dbReference type="EMBL" id="LR796341">
    <property type="protein sequence ID" value="CAB4138206.1"/>
    <property type="molecule type" value="Genomic_DNA"/>
</dbReference>
<protein>
    <submittedName>
        <fullName evidence="1">Uncharacterized protein</fullName>
    </submittedName>
</protein>
<proteinExistence type="predicted"/>